<proteinExistence type="predicted"/>
<dbReference type="RefSeq" id="WP_306832083.1">
    <property type="nucleotide sequence ID" value="NZ_JAUSRF010000003.1"/>
</dbReference>
<dbReference type="Proteomes" id="UP001241472">
    <property type="component" value="Unassembled WGS sequence"/>
</dbReference>
<protein>
    <submittedName>
        <fullName evidence="1">Uncharacterized protein</fullName>
    </submittedName>
</protein>
<accession>A0ABT9PPL2</accession>
<dbReference type="EMBL" id="JAUSRF010000003">
    <property type="protein sequence ID" value="MDP9836411.1"/>
    <property type="molecule type" value="Genomic_DNA"/>
</dbReference>
<evidence type="ECO:0000313" key="1">
    <source>
        <dbReference type="EMBL" id="MDP9836411.1"/>
    </source>
</evidence>
<evidence type="ECO:0000313" key="2">
    <source>
        <dbReference type="Proteomes" id="UP001241472"/>
    </source>
</evidence>
<organism evidence="1 2">
    <name type="scientific">Neorhizobium huautlense</name>
    <dbReference type="NCBI Taxonomy" id="67774"/>
    <lineage>
        <taxon>Bacteria</taxon>
        <taxon>Pseudomonadati</taxon>
        <taxon>Pseudomonadota</taxon>
        <taxon>Alphaproteobacteria</taxon>
        <taxon>Hyphomicrobiales</taxon>
        <taxon>Rhizobiaceae</taxon>
        <taxon>Rhizobium/Agrobacterium group</taxon>
        <taxon>Neorhizobium</taxon>
    </lineage>
</organism>
<keyword evidence="2" id="KW-1185">Reference proteome</keyword>
<sequence length="93" mass="10111">MTEKAPEAERFLALVATAQEGDPALSPIQAAIMVAADLGIARDSRTFARILDIEHALALRELNALAEMAGYLTIIKRDPRTLRTFYQPVEGGS</sequence>
<gene>
    <name evidence="1" type="ORF">J2T09_001155</name>
</gene>
<name>A0ABT9PPL2_9HYPH</name>
<reference evidence="1 2" key="1">
    <citation type="submission" date="2023-07" db="EMBL/GenBank/DDBJ databases">
        <title>Sorghum-associated microbial communities from plants grown in Nebraska, USA.</title>
        <authorList>
            <person name="Schachtman D."/>
        </authorList>
    </citation>
    <scope>NUCLEOTIDE SEQUENCE [LARGE SCALE GENOMIC DNA]</scope>
    <source>
        <strain evidence="1 2">DS1307</strain>
    </source>
</reference>
<comment type="caution">
    <text evidence="1">The sequence shown here is derived from an EMBL/GenBank/DDBJ whole genome shotgun (WGS) entry which is preliminary data.</text>
</comment>